<dbReference type="Pfam" id="PF00520">
    <property type="entry name" value="Ion_trans"/>
    <property type="match status" value="1"/>
</dbReference>
<dbReference type="EMBL" id="QSTW01000006">
    <property type="protein sequence ID" value="RGM91723.1"/>
    <property type="molecule type" value="Genomic_DNA"/>
</dbReference>
<dbReference type="SUPFAM" id="SSF81324">
    <property type="entry name" value="Voltage-gated potassium channels"/>
    <property type="match status" value="1"/>
</dbReference>
<evidence type="ECO:0000256" key="10">
    <source>
        <dbReference type="ARBA" id="ARBA00023136"/>
    </source>
</evidence>
<feature type="domain" description="Ion transport" evidence="13">
    <location>
        <begin position="36"/>
        <end position="258"/>
    </location>
</feature>
<feature type="transmembrane region" description="Helical" evidence="12">
    <location>
        <begin position="235"/>
        <end position="260"/>
    </location>
</feature>
<evidence type="ECO:0000256" key="5">
    <source>
        <dbReference type="ARBA" id="ARBA00022826"/>
    </source>
</evidence>
<dbReference type="Gene3D" id="1.20.120.350">
    <property type="entry name" value="Voltage-gated potassium channels. Chain C"/>
    <property type="match status" value="1"/>
</dbReference>
<evidence type="ECO:0000256" key="12">
    <source>
        <dbReference type="SAM" id="Phobius"/>
    </source>
</evidence>
<dbReference type="GO" id="GO:0001508">
    <property type="term" value="P:action potential"/>
    <property type="evidence" value="ECO:0007669"/>
    <property type="project" value="TreeGrafter"/>
</dbReference>
<evidence type="ECO:0000259" key="13">
    <source>
        <dbReference type="Pfam" id="PF00520"/>
    </source>
</evidence>
<organism evidence="14 15">
    <name type="scientific">Phocaeicola plebeius</name>
    <dbReference type="NCBI Taxonomy" id="310297"/>
    <lineage>
        <taxon>Bacteria</taxon>
        <taxon>Pseudomonadati</taxon>
        <taxon>Bacteroidota</taxon>
        <taxon>Bacteroidia</taxon>
        <taxon>Bacteroidales</taxon>
        <taxon>Bacteroidaceae</taxon>
        <taxon>Phocaeicola</taxon>
    </lineage>
</organism>
<dbReference type="Gene3D" id="1.10.287.70">
    <property type="match status" value="1"/>
</dbReference>
<evidence type="ECO:0000256" key="11">
    <source>
        <dbReference type="ARBA" id="ARBA00023303"/>
    </source>
</evidence>
<reference evidence="14 15" key="1">
    <citation type="submission" date="2018-08" db="EMBL/GenBank/DDBJ databases">
        <title>A genome reference for cultivated species of the human gut microbiota.</title>
        <authorList>
            <person name="Zou Y."/>
            <person name="Xue W."/>
            <person name="Luo G."/>
        </authorList>
    </citation>
    <scope>NUCLEOTIDE SEQUENCE [LARGE SCALE GENOMIC DNA]</scope>
    <source>
        <strain evidence="14 15">OM06-2</strain>
    </source>
</reference>
<evidence type="ECO:0000256" key="3">
    <source>
        <dbReference type="ARBA" id="ARBA00022538"/>
    </source>
</evidence>
<evidence type="ECO:0000313" key="15">
    <source>
        <dbReference type="Proteomes" id="UP000260814"/>
    </source>
</evidence>
<keyword evidence="9" id="KW-0406">Ion transport</keyword>
<dbReference type="PANTHER" id="PTHR11537:SF254">
    <property type="entry name" value="POTASSIUM VOLTAGE-GATED CHANNEL PROTEIN SHAB"/>
    <property type="match status" value="1"/>
</dbReference>
<feature type="transmembrane region" description="Helical" evidence="12">
    <location>
        <begin position="70"/>
        <end position="95"/>
    </location>
</feature>
<proteinExistence type="predicted"/>
<keyword evidence="4 12" id="KW-0812">Transmembrane</keyword>
<sequence>MNIEPHNLIDPLREKFPHLIRHEKLYRMIHRQLMKKWFQYFVLFFIIGSICSIIYSSFEESAPYRNSLYAFNYLASFIFTIEYGLRIAAAPVQYASCNHAWKARLRYLFSFYGIIDFVAIIPFMVIYVYKETPHVHLVVLAYVLIIFKLIRYSRSFQMIGTVLRTVREELVTAYTACGIMLGFSGILMYYIERYAQPEAFENIGDGFWWAIVAFTTVGYGDIYPITPLGRLLSSIISLIGIAMIAIPTGIISSAFMSMLIEKKQKEKNNSSM</sequence>
<dbReference type="GO" id="GO:0005249">
    <property type="term" value="F:voltage-gated potassium channel activity"/>
    <property type="evidence" value="ECO:0007669"/>
    <property type="project" value="InterPro"/>
</dbReference>
<evidence type="ECO:0000256" key="1">
    <source>
        <dbReference type="ARBA" id="ARBA00004141"/>
    </source>
</evidence>
<dbReference type="InterPro" id="IPR027359">
    <property type="entry name" value="Volt_channel_dom_sf"/>
</dbReference>
<feature type="transmembrane region" description="Helical" evidence="12">
    <location>
        <begin position="107"/>
        <end position="128"/>
    </location>
</feature>
<evidence type="ECO:0000256" key="8">
    <source>
        <dbReference type="ARBA" id="ARBA00022989"/>
    </source>
</evidence>
<feature type="transmembrane region" description="Helical" evidence="12">
    <location>
        <begin position="171"/>
        <end position="191"/>
    </location>
</feature>
<comment type="caution">
    <text evidence="14">The sequence shown here is derived from an EMBL/GenBank/DDBJ whole genome shotgun (WGS) entry which is preliminary data.</text>
</comment>
<keyword evidence="10 12" id="KW-0472">Membrane</keyword>
<comment type="subcellular location">
    <subcellularLocation>
        <location evidence="1">Membrane</location>
        <topology evidence="1">Multi-pass membrane protein</topology>
    </subcellularLocation>
</comment>
<keyword evidence="6" id="KW-0851">Voltage-gated channel</keyword>
<evidence type="ECO:0000256" key="9">
    <source>
        <dbReference type="ARBA" id="ARBA00023065"/>
    </source>
</evidence>
<evidence type="ECO:0000256" key="6">
    <source>
        <dbReference type="ARBA" id="ARBA00022882"/>
    </source>
</evidence>
<evidence type="ECO:0000256" key="4">
    <source>
        <dbReference type="ARBA" id="ARBA00022692"/>
    </source>
</evidence>
<feature type="transmembrane region" description="Helical" evidence="12">
    <location>
        <begin position="37"/>
        <end position="58"/>
    </location>
</feature>
<dbReference type="RefSeq" id="WP_117701576.1">
    <property type="nucleotide sequence ID" value="NZ_CAUCUV010000010.1"/>
</dbReference>
<keyword evidence="7" id="KW-0630">Potassium</keyword>
<dbReference type="InterPro" id="IPR028325">
    <property type="entry name" value="VG_K_chnl"/>
</dbReference>
<dbReference type="GO" id="GO:0008076">
    <property type="term" value="C:voltage-gated potassium channel complex"/>
    <property type="evidence" value="ECO:0007669"/>
    <property type="project" value="InterPro"/>
</dbReference>
<accession>A0A3E4Z9M1</accession>
<keyword evidence="5" id="KW-0631">Potassium channel</keyword>
<feature type="transmembrane region" description="Helical" evidence="12">
    <location>
        <begin position="206"/>
        <end position="223"/>
    </location>
</feature>
<dbReference type="InterPro" id="IPR005821">
    <property type="entry name" value="Ion_trans_dom"/>
</dbReference>
<keyword evidence="8 12" id="KW-1133">Transmembrane helix</keyword>
<dbReference type="AlphaFoldDB" id="A0A3E4Z9M1"/>
<protein>
    <submittedName>
        <fullName evidence="14">Ion transporter</fullName>
    </submittedName>
</protein>
<keyword evidence="3" id="KW-0633">Potassium transport</keyword>
<dbReference type="PANTHER" id="PTHR11537">
    <property type="entry name" value="VOLTAGE-GATED POTASSIUM CHANNEL"/>
    <property type="match status" value="1"/>
</dbReference>
<feature type="transmembrane region" description="Helical" evidence="12">
    <location>
        <begin position="134"/>
        <end position="150"/>
    </location>
</feature>
<keyword evidence="11" id="KW-0407">Ion channel</keyword>
<evidence type="ECO:0000313" key="14">
    <source>
        <dbReference type="EMBL" id="RGM91723.1"/>
    </source>
</evidence>
<evidence type="ECO:0000256" key="7">
    <source>
        <dbReference type="ARBA" id="ARBA00022958"/>
    </source>
</evidence>
<dbReference type="Proteomes" id="UP000260814">
    <property type="component" value="Unassembled WGS sequence"/>
</dbReference>
<evidence type="ECO:0000256" key="2">
    <source>
        <dbReference type="ARBA" id="ARBA00022448"/>
    </source>
</evidence>
<gene>
    <name evidence="14" type="ORF">DXB87_06565</name>
</gene>
<dbReference type="PRINTS" id="PR00169">
    <property type="entry name" value="KCHANNEL"/>
</dbReference>
<keyword evidence="2" id="KW-0813">Transport</keyword>
<name>A0A3E4Z9M1_9BACT</name>